<keyword evidence="1" id="KW-0812">Transmembrane</keyword>
<dbReference type="Pfam" id="PF04773">
    <property type="entry name" value="FecR"/>
    <property type="match status" value="1"/>
</dbReference>
<evidence type="ECO:0000256" key="1">
    <source>
        <dbReference type="SAM" id="Phobius"/>
    </source>
</evidence>
<keyword evidence="1" id="KW-1133">Transmembrane helix</keyword>
<feature type="domain" description="Protein FecR C-terminal" evidence="3">
    <location>
        <begin position="297"/>
        <end position="365"/>
    </location>
</feature>
<dbReference type="Proteomes" id="UP000286246">
    <property type="component" value="Unassembled WGS sequence"/>
</dbReference>
<proteinExistence type="predicted"/>
<dbReference type="Gene3D" id="3.55.50.30">
    <property type="match status" value="1"/>
</dbReference>
<evidence type="ECO:0000259" key="3">
    <source>
        <dbReference type="Pfam" id="PF16344"/>
    </source>
</evidence>
<organism evidence="4 5">
    <name type="scientific">Sphingobacterium detergens</name>
    <dbReference type="NCBI Taxonomy" id="1145106"/>
    <lineage>
        <taxon>Bacteria</taxon>
        <taxon>Pseudomonadati</taxon>
        <taxon>Bacteroidota</taxon>
        <taxon>Sphingobacteriia</taxon>
        <taxon>Sphingobacteriales</taxon>
        <taxon>Sphingobacteriaceae</taxon>
        <taxon>Sphingobacterium</taxon>
    </lineage>
</organism>
<dbReference type="PANTHER" id="PTHR30273">
    <property type="entry name" value="PERIPLASMIC SIGNAL SENSOR AND SIGMA FACTOR ACTIVATOR FECR-RELATED"/>
    <property type="match status" value="1"/>
</dbReference>
<protein>
    <submittedName>
        <fullName evidence="4">FecR family protein</fullName>
    </submittedName>
</protein>
<evidence type="ECO:0000313" key="4">
    <source>
        <dbReference type="EMBL" id="RKE57327.1"/>
    </source>
</evidence>
<feature type="transmembrane region" description="Helical" evidence="1">
    <location>
        <begin position="79"/>
        <end position="99"/>
    </location>
</feature>
<dbReference type="GO" id="GO:0016989">
    <property type="term" value="F:sigma factor antagonist activity"/>
    <property type="evidence" value="ECO:0007669"/>
    <property type="project" value="TreeGrafter"/>
</dbReference>
<dbReference type="AlphaFoldDB" id="A0A420BKW0"/>
<dbReference type="EMBL" id="RAPY01000001">
    <property type="protein sequence ID" value="RKE57327.1"/>
    <property type="molecule type" value="Genomic_DNA"/>
</dbReference>
<dbReference type="RefSeq" id="WP_120258894.1">
    <property type="nucleotide sequence ID" value="NZ_RAPY01000001.1"/>
</dbReference>
<keyword evidence="1" id="KW-0472">Membrane</keyword>
<name>A0A420BKW0_SPHD1</name>
<gene>
    <name evidence="4" type="ORF">DFQ12_2214</name>
</gene>
<dbReference type="InterPro" id="IPR012373">
    <property type="entry name" value="Ferrdict_sens_TM"/>
</dbReference>
<dbReference type="PANTHER" id="PTHR30273:SF2">
    <property type="entry name" value="PROTEIN FECR"/>
    <property type="match status" value="1"/>
</dbReference>
<dbReference type="Pfam" id="PF16344">
    <property type="entry name" value="FecR_C"/>
    <property type="match status" value="1"/>
</dbReference>
<sequence length="366" mass="41492">MTEDNQREHAQKLLKKYLRGECNPEEEQLVTKWFYSLDDEPTLPKNEREALLGRSKDVLMHKFEGEMNKMKPNKNVFTWKRIAIAASVLFALTITVLFLQQGQTSPAPQLAAITPDTTGLYKNDILPGERYARLSNEHGETHSLGKEDQVENITSAELKGNLKLEVPAAGTYNIVLNDGTQVWLNAASTLQYPDQFEGDERRVKLIGEAFFQVAKDAKKPFRIEVENSVIEVLGTSFNVNAYHKEINTSLVEGKVKIMSQGHEAYLLPGNEAIISTDKIRIQPADIQKNTAWQRGEFSLEGSSFSEIISQISRWYNVDFINAEDITVSNRFNGTLSRESRLSEVLNILSFATNRKFEIDGRHIIIR</sequence>
<evidence type="ECO:0000259" key="2">
    <source>
        <dbReference type="Pfam" id="PF04773"/>
    </source>
</evidence>
<evidence type="ECO:0000313" key="5">
    <source>
        <dbReference type="Proteomes" id="UP000286246"/>
    </source>
</evidence>
<dbReference type="PIRSF" id="PIRSF018266">
    <property type="entry name" value="FecR"/>
    <property type="match status" value="1"/>
</dbReference>
<dbReference type="InterPro" id="IPR032508">
    <property type="entry name" value="FecR_C"/>
</dbReference>
<comment type="caution">
    <text evidence="4">The sequence shown here is derived from an EMBL/GenBank/DDBJ whole genome shotgun (WGS) entry which is preliminary data.</text>
</comment>
<accession>A0A420BKW0</accession>
<dbReference type="InterPro" id="IPR006860">
    <property type="entry name" value="FecR"/>
</dbReference>
<dbReference type="Gene3D" id="2.60.120.1440">
    <property type="match status" value="1"/>
</dbReference>
<feature type="domain" description="FecR protein" evidence="2">
    <location>
        <begin position="165"/>
        <end position="256"/>
    </location>
</feature>
<keyword evidence="5" id="KW-1185">Reference proteome</keyword>
<reference evidence="4 5" key="1">
    <citation type="submission" date="2018-09" db="EMBL/GenBank/DDBJ databases">
        <title>Genomic Encyclopedia of Type Strains, Phase III (KMG-III): the genomes of soil and plant-associated and newly described type strains.</title>
        <authorList>
            <person name="Whitman W."/>
        </authorList>
    </citation>
    <scope>NUCLEOTIDE SEQUENCE [LARGE SCALE GENOMIC DNA]</scope>
    <source>
        <strain evidence="4 5">CECT 7938</strain>
    </source>
</reference>
<dbReference type="OrthoDB" id="1099963at2"/>